<proteinExistence type="predicted"/>
<protein>
    <submittedName>
        <fullName evidence="1">Uncharacterized protein</fullName>
    </submittedName>
</protein>
<sequence>MTRIRLVKTNFTAGEISRRLLGRGDLRAYDNGALTLRNVFIHPTGGVSRRSGLAFVDAARGAGRLVAFEFNSEQTYLLAFSAGKIDVYRDDERVATVDAPWSATQLAGISWTQSADTLLVSHPDVSPRKLTRNTPTDWVLSEWSYASDGGVVHLPFHRFAPADVTLTPSGTSGSILVTANAAVFDQRQENTRLRIRGKQGLITAVNSPTQLSVTLQEPLPDTAQSTDWQEQAFSTLRGWPVSTAFHQDRLVIGGSRDLPNRLWMSRSADIWNFDLGTGLDDESIQFGILSDQVNAVRAVFSGRHLQVFTSGAEYMVTGDPLTPSNIQVNRQTRIGSPIDRTVAPRDVDGATLFVSRNGKEIREFLYTDTEQAYQATDLALLARHIVRAPRDQDFDKTRRLLFVVMEDGTLGTLTVYRAEQVTAWTRLETDGLVRSVAVVGDDVYLLAERAGTWTIERFDDTLRLDAALVGDAATDTALWSGLDHLEGRTVGVVADGVVRPDATVVTGRISIDPPARHLEAGLRFAHIIEPLPPNQVGQAGGTGDTLRLVEVGFRLEDTAALRVDLGQGPYDLPLHRFGPQPAEGEPPTPVSGDRRLRALGWRRDIDRPLWRIEQDAPLPFTLLSVTTSLKVND</sequence>
<name>A0ABX2T7X4_9PROT</name>
<keyword evidence="2" id="KW-1185">Reference proteome</keyword>
<gene>
    <name evidence="1" type="ORF">HND93_11950</name>
</gene>
<dbReference type="EMBL" id="JABFDB010000006">
    <property type="protein sequence ID" value="NYZ20429.1"/>
    <property type="molecule type" value="Genomic_DNA"/>
</dbReference>
<evidence type="ECO:0000313" key="2">
    <source>
        <dbReference type="Proteomes" id="UP000584642"/>
    </source>
</evidence>
<evidence type="ECO:0000313" key="1">
    <source>
        <dbReference type="EMBL" id="NYZ20429.1"/>
    </source>
</evidence>
<accession>A0ABX2T7X4</accession>
<organism evidence="1 2">
    <name type="scientific">Azospirillum oleiclasticum</name>
    <dbReference type="NCBI Taxonomy" id="2735135"/>
    <lineage>
        <taxon>Bacteria</taxon>
        <taxon>Pseudomonadati</taxon>
        <taxon>Pseudomonadota</taxon>
        <taxon>Alphaproteobacteria</taxon>
        <taxon>Rhodospirillales</taxon>
        <taxon>Azospirillaceae</taxon>
        <taxon>Azospirillum</taxon>
    </lineage>
</organism>
<comment type="caution">
    <text evidence="1">The sequence shown here is derived from an EMBL/GenBank/DDBJ whole genome shotgun (WGS) entry which is preliminary data.</text>
</comment>
<dbReference type="Proteomes" id="UP000584642">
    <property type="component" value="Unassembled WGS sequence"/>
</dbReference>
<dbReference type="RefSeq" id="WP_180282180.1">
    <property type="nucleotide sequence ID" value="NZ_JABFDB010000006.1"/>
</dbReference>
<reference evidence="1 2" key="1">
    <citation type="submission" date="2020-05" db="EMBL/GenBank/DDBJ databases">
        <title>Azospirillum oleiclasticum sp. nov, a nitrogen-fixing and heavy crude oil-emulsifying bacterium isolated from the crude oil of Yumen Oilfield.</title>
        <authorList>
            <person name="Wu D."/>
            <person name="Cai M."/>
            <person name="Zhang X."/>
        </authorList>
    </citation>
    <scope>NUCLEOTIDE SEQUENCE [LARGE SCALE GENOMIC DNA]</scope>
    <source>
        <strain evidence="1 2">ROY-1-1-2</strain>
    </source>
</reference>